<sequence>MFSRAGSHGARSTIWKAALASIALGGAAYYYNEHSRSHGILDNGRYIPLKVHSQCQVTHDTWKLRLELKKKPRSFPVPSSVYIKDDSIQIMRPYTPINDPSVDGHIDLLVKRYEQGSISKMLCRSKPGEDVFVRGPMVEFEYPTAAYKHVAMIAGGTGITPMYQLIRHILSDPKECQTKMTLIYANKTEQDILLRNELADLEKQHPDRLDIHYTLDHPSDQWRGDHGYVSLDMVRKHLPVPSTNGAPNTDIFVFVSGPEAMLRHVSGDRARDWSQGKVQGLLKMMGYDENQVWKF</sequence>
<dbReference type="PRINTS" id="PR00371">
    <property type="entry name" value="FPNCR"/>
</dbReference>
<comment type="subcellular location">
    <subcellularLocation>
        <location evidence="2">Mitochondrion outer membrane</location>
        <topology evidence="2">Single-pass membrane protein</topology>
    </subcellularLocation>
</comment>
<feature type="binding site" evidence="10">
    <location>
        <position position="94"/>
    </location>
    <ligand>
        <name>FAD</name>
        <dbReference type="ChEBI" id="CHEBI:57692"/>
    </ligand>
</feature>
<evidence type="ECO:0000256" key="3">
    <source>
        <dbReference type="ARBA" id="ARBA00006105"/>
    </source>
</evidence>
<evidence type="ECO:0000313" key="14">
    <source>
        <dbReference type="Proteomes" id="UP001206595"/>
    </source>
</evidence>
<comment type="cofactor">
    <cofactor evidence="1 10 11">
        <name>FAD</name>
        <dbReference type="ChEBI" id="CHEBI:57692"/>
    </cofactor>
</comment>
<dbReference type="InterPro" id="IPR001834">
    <property type="entry name" value="CBR-like"/>
</dbReference>
<name>A0AAD5E474_UMBRA</name>
<keyword evidence="6 11" id="KW-0560">Oxidoreductase</keyword>
<evidence type="ECO:0000256" key="11">
    <source>
        <dbReference type="RuleBase" id="RU361226"/>
    </source>
</evidence>
<feature type="binding site" evidence="10">
    <location>
        <position position="92"/>
    </location>
    <ligand>
        <name>FAD</name>
        <dbReference type="ChEBI" id="CHEBI:57692"/>
    </ligand>
</feature>
<organism evidence="13 14">
    <name type="scientific">Umbelopsis ramanniana AG</name>
    <dbReference type="NCBI Taxonomy" id="1314678"/>
    <lineage>
        <taxon>Eukaryota</taxon>
        <taxon>Fungi</taxon>
        <taxon>Fungi incertae sedis</taxon>
        <taxon>Mucoromycota</taxon>
        <taxon>Mucoromycotina</taxon>
        <taxon>Umbelopsidomycetes</taxon>
        <taxon>Umbelopsidales</taxon>
        <taxon>Umbelopsidaceae</taxon>
        <taxon>Umbelopsis</taxon>
    </lineage>
</organism>
<feature type="binding site" evidence="10">
    <location>
        <position position="93"/>
    </location>
    <ligand>
        <name>FAD</name>
        <dbReference type="ChEBI" id="CHEBI:57692"/>
    </ligand>
</feature>
<dbReference type="Gene3D" id="2.40.30.10">
    <property type="entry name" value="Translation factors"/>
    <property type="match status" value="1"/>
</dbReference>
<evidence type="ECO:0000259" key="12">
    <source>
        <dbReference type="PROSITE" id="PS51384"/>
    </source>
</evidence>
<keyword evidence="5 10" id="KW-0274">FAD</keyword>
<feature type="binding site" evidence="10">
    <location>
        <position position="109"/>
    </location>
    <ligand>
        <name>FAD</name>
        <dbReference type="ChEBI" id="CHEBI:57692"/>
    </ligand>
</feature>
<dbReference type="PROSITE" id="PS51384">
    <property type="entry name" value="FAD_FR"/>
    <property type="match status" value="1"/>
</dbReference>
<proteinExistence type="inferred from homology"/>
<feature type="binding site" evidence="10">
    <location>
        <position position="118"/>
    </location>
    <ligand>
        <name>FAD</name>
        <dbReference type="ChEBI" id="CHEBI:57692"/>
    </ligand>
</feature>
<dbReference type="EC" id="1.6.2.2" evidence="11"/>
<dbReference type="GO" id="GO:0005741">
    <property type="term" value="C:mitochondrial outer membrane"/>
    <property type="evidence" value="ECO:0007669"/>
    <property type="project" value="UniProtKB-SubCell"/>
</dbReference>
<evidence type="ECO:0000256" key="8">
    <source>
        <dbReference type="ARBA" id="ARBA00023128"/>
    </source>
</evidence>
<dbReference type="AlphaFoldDB" id="A0AAD5E474"/>
<dbReference type="InterPro" id="IPR008333">
    <property type="entry name" value="Cbr1-like_FAD-bd_dom"/>
</dbReference>
<dbReference type="InterPro" id="IPR001709">
    <property type="entry name" value="Flavoprot_Pyr_Nucl_cyt_Rdtase"/>
</dbReference>
<feature type="domain" description="FAD-binding FR-type" evidence="12">
    <location>
        <begin position="44"/>
        <end position="143"/>
    </location>
</feature>
<evidence type="ECO:0000256" key="10">
    <source>
        <dbReference type="PIRSR" id="PIRSR601834-1"/>
    </source>
</evidence>
<reference evidence="13" key="1">
    <citation type="submission" date="2021-06" db="EMBL/GenBank/DDBJ databases">
        <authorList>
            <consortium name="DOE Joint Genome Institute"/>
            <person name="Mondo S.J."/>
            <person name="Amses K.R."/>
            <person name="Simmons D.R."/>
            <person name="Longcore J.E."/>
            <person name="Seto K."/>
            <person name="Alves G.H."/>
            <person name="Bonds A.E."/>
            <person name="Quandt C.A."/>
            <person name="Davis W.J."/>
            <person name="Chang Y."/>
            <person name="Letcher P.M."/>
            <person name="Powell M.J."/>
            <person name="Kuo A."/>
            <person name="Labutti K."/>
            <person name="Pangilinan J."/>
            <person name="Andreopoulos W."/>
            <person name="Tritt A."/>
            <person name="Riley R."/>
            <person name="Hundley H."/>
            <person name="Johnson J."/>
            <person name="Lipzen A."/>
            <person name="Barry K."/>
            <person name="Berbee M.L."/>
            <person name="Buchler N.E."/>
            <person name="Grigoriev I.V."/>
            <person name="Spatafora J.W."/>
            <person name="Stajich J.E."/>
            <person name="James T.Y."/>
        </authorList>
    </citation>
    <scope>NUCLEOTIDE SEQUENCE</scope>
    <source>
        <strain evidence="13">AG</strain>
    </source>
</reference>
<dbReference type="PANTHER" id="PTHR19370">
    <property type="entry name" value="NADH-CYTOCHROME B5 REDUCTASE"/>
    <property type="match status" value="1"/>
</dbReference>
<keyword evidence="8" id="KW-0496">Mitochondrion</keyword>
<dbReference type="Pfam" id="PF00970">
    <property type="entry name" value="FAD_binding_6"/>
    <property type="match status" value="1"/>
</dbReference>
<evidence type="ECO:0000256" key="7">
    <source>
        <dbReference type="ARBA" id="ARBA00023027"/>
    </source>
</evidence>
<comment type="catalytic activity">
    <reaction evidence="9 11">
        <text>2 Fe(III)-[cytochrome b5] + NADH = 2 Fe(II)-[cytochrome b5] + NAD(+) + H(+)</text>
        <dbReference type="Rhea" id="RHEA:46680"/>
        <dbReference type="Rhea" id="RHEA-COMP:10438"/>
        <dbReference type="Rhea" id="RHEA-COMP:10439"/>
        <dbReference type="ChEBI" id="CHEBI:15378"/>
        <dbReference type="ChEBI" id="CHEBI:29033"/>
        <dbReference type="ChEBI" id="CHEBI:29034"/>
        <dbReference type="ChEBI" id="CHEBI:57540"/>
        <dbReference type="ChEBI" id="CHEBI:57945"/>
        <dbReference type="EC" id="1.6.2.2"/>
    </reaction>
</comment>
<protein>
    <recommendedName>
        <fullName evidence="11">NADH-cytochrome b5 reductase</fullName>
        <ecNumber evidence="11">1.6.2.2</ecNumber>
    </recommendedName>
</protein>
<evidence type="ECO:0000256" key="9">
    <source>
        <dbReference type="ARBA" id="ARBA00047682"/>
    </source>
</evidence>
<dbReference type="SUPFAM" id="SSF52343">
    <property type="entry name" value="Ferredoxin reductase-like, C-terminal NADP-linked domain"/>
    <property type="match status" value="1"/>
</dbReference>
<dbReference type="RefSeq" id="XP_051441388.1">
    <property type="nucleotide sequence ID" value="XM_051591595.1"/>
</dbReference>
<dbReference type="InterPro" id="IPR017927">
    <property type="entry name" value="FAD-bd_FR_type"/>
</dbReference>
<dbReference type="EMBL" id="MU620956">
    <property type="protein sequence ID" value="KAI8576384.1"/>
    <property type="molecule type" value="Genomic_DNA"/>
</dbReference>
<dbReference type="Proteomes" id="UP001206595">
    <property type="component" value="Unassembled WGS sequence"/>
</dbReference>
<dbReference type="SUPFAM" id="SSF63380">
    <property type="entry name" value="Riboflavin synthase domain-like"/>
    <property type="match status" value="1"/>
</dbReference>
<evidence type="ECO:0000256" key="5">
    <source>
        <dbReference type="ARBA" id="ARBA00022827"/>
    </source>
</evidence>
<comment type="caution">
    <text evidence="13">The sequence shown here is derived from an EMBL/GenBank/DDBJ whole genome shotgun (WGS) entry which is preliminary data.</text>
</comment>
<accession>A0AAD5E474</accession>
<evidence type="ECO:0000256" key="2">
    <source>
        <dbReference type="ARBA" id="ARBA00004572"/>
    </source>
</evidence>
<dbReference type="GeneID" id="75916938"/>
<evidence type="ECO:0000313" key="13">
    <source>
        <dbReference type="EMBL" id="KAI8576384.1"/>
    </source>
</evidence>
<keyword evidence="14" id="KW-1185">Reference proteome</keyword>
<dbReference type="CDD" id="cd06183">
    <property type="entry name" value="cyt_b5_reduct_like"/>
    <property type="match status" value="1"/>
</dbReference>
<reference evidence="13" key="2">
    <citation type="journal article" date="2022" name="Proc. Natl. Acad. Sci. U.S.A.">
        <title>Diploid-dominant life cycles characterize the early evolution of Fungi.</title>
        <authorList>
            <person name="Amses K.R."/>
            <person name="Simmons D.R."/>
            <person name="Longcore J.E."/>
            <person name="Mondo S.J."/>
            <person name="Seto K."/>
            <person name="Jeronimo G.H."/>
            <person name="Bonds A.E."/>
            <person name="Quandt C.A."/>
            <person name="Davis W.J."/>
            <person name="Chang Y."/>
            <person name="Federici B.A."/>
            <person name="Kuo A."/>
            <person name="LaButti K."/>
            <person name="Pangilinan J."/>
            <person name="Andreopoulos W."/>
            <person name="Tritt A."/>
            <person name="Riley R."/>
            <person name="Hundley H."/>
            <person name="Johnson J."/>
            <person name="Lipzen A."/>
            <person name="Barry K."/>
            <person name="Lang B.F."/>
            <person name="Cuomo C.A."/>
            <person name="Buchler N.E."/>
            <person name="Grigoriev I.V."/>
            <person name="Spatafora J.W."/>
            <person name="Stajich J.E."/>
            <person name="James T.Y."/>
        </authorList>
    </citation>
    <scope>NUCLEOTIDE SEQUENCE</scope>
    <source>
        <strain evidence="13">AG</strain>
    </source>
</reference>
<feature type="binding site" evidence="10">
    <location>
        <position position="160"/>
    </location>
    <ligand>
        <name>FAD</name>
        <dbReference type="ChEBI" id="CHEBI:57692"/>
    </ligand>
</feature>
<dbReference type="InterPro" id="IPR039261">
    <property type="entry name" value="FNR_nucleotide-bd"/>
</dbReference>
<dbReference type="InterPro" id="IPR017938">
    <property type="entry name" value="Riboflavin_synthase-like_b-brl"/>
</dbReference>
<keyword evidence="7 11" id="KW-0520">NAD</keyword>
<evidence type="ECO:0000256" key="6">
    <source>
        <dbReference type="ARBA" id="ARBA00023002"/>
    </source>
</evidence>
<dbReference type="GO" id="GO:0090524">
    <property type="term" value="F:cytochrome-b5 reductase activity, acting on NADH"/>
    <property type="evidence" value="ECO:0007669"/>
    <property type="project" value="UniProtKB-EC"/>
</dbReference>
<evidence type="ECO:0000256" key="1">
    <source>
        <dbReference type="ARBA" id="ARBA00001974"/>
    </source>
</evidence>
<keyword evidence="4 10" id="KW-0285">Flavoprotein</keyword>
<evidence type="ECO:0000256" key="4">
    <source>
        <dbReference type="ARBA" id="ARBA00022630"/>
    </source>
</evidence>
<dbReference type="InterPro" id="IPR001433">
    <property type="entry name" value="OxRdtase_FAD/NAD-bd"/>
</dbReference>
<feature type="binding site" evidence="10">
    <location>
        <position position="119"/>
    </location>
    <ligand>
        <name>FAD</name>
        <dbReference type="ChEBI" id="CHEBI:57692"/>
    </ligand>
</feature>
<comment type="similarity">
    <text evidence="3 11">Belongs to the flavoprotein pyridine nucleotide cytochrome reductase family.</text>
</comment>
<dbReference type="PRINTS" id="PR00406">
    <property type="entry name" value="CYTB5RDTASE"/>
</dbReference>
<dbReference type="PANTHER" id="PTHR19370:SF171">
    <property type="entry name" value="NADH-CYTOCHROME B5 REDUCTASE 2"/>
    <property type="match status" value="1"/>
</dbReference>
<dbReference type="Gene3D" id="3.40.50.80">
    <property type="entry name" value="Nucleotide-binding domain of ferredoxin-NADP reductase (FNR) module"/>
    <property type="match status" value="1"/>
</dbReference>
<dbReference type="Pfam" id="PF00175">
    <property type="entry name" value="NAD_binding_1"/>
    <property type="match status" value="1"/>
</dbReference>
<feature type="binding site" evidence="10">
    <location>
        <position position="111"/>
    </location>
    <ligand>
        <name>FAD</name>
        <dbReference type="ChEBI" id="CHEBI:57692"/>
    </ligand>
</feature>
<dbReference type="FunFam" id="3.40.50.80:FF:000009">
    <property type="entry name" value="NADH-cytochrome b5 reductase"/>
    <property type="match status" value="1"/>
</dbReference>
<gene>
    <name evidence="13" type="ORF">K450DRAFT_257043</name>
</gene>